<dbReference type="EMBL" id="CM035416">
    <property type="protein sequence ID" value="KAH7425450.1"/>
    <property type="molecule type" value="Genomic_DNA"/>
</dbReference>
<comment type="caution">
    <text evidence="2">The sequence shown here is derived from an EMBL/GenBank/DDBJ whole genome shotgun (WGS) entry which is preliminary data.</text>
</comment>
<dbReference type="Proteomes" id="UP000825935">
    <property type="component" value="Chromosome 11"/>
</dbReference>
<accession>A0A8T2TT35</accession>
<evidence type="ECO:0000256" key="1">
    <source>
        <dbReference type="SAM" id="MobiDB-lite"/>
    </source>
</evidence>
<sequence>MHRIERERCSVAFDFWQNDSSRGRRKMPKEGKMEPKMDVDVEGEGKSKSHRQPEWHVHFAVTLPLLLTQRVSAMFHSRFVAENLCFTDLQLCQFFQVCRGKSLFLFKLLPLYCSQQLLS</sequence>
<organism evidence="2 3">
    <name type="scientific">Ceratopteris richardii</name>
    <name type="common">Triangle waterfern</name>
    <dbReference type="NCBI Taxonomy" id="49495"/>
    <lineage>
        <taxon>Eukaryota</taxon>
        <taxon>Viridiplantae</taxon>
        <taxon>Streptophyta</taxon>
        <taxon>Embryophyta</taxon>
        <taxon>Tracheophyta</taxon>
        <taxon>Polypodiopsida</taxon>
        <taxon>Polypodiidae</taxon>
        <taxon>Polypodiales</taxon>
        <taxon>Pteridineae</taxon>
        <taxon>Pteridaceae</taxon>
        <taxon>Parkerioideae</taxon>
        <taxon>Ceratopteris</taxon>
    </lineage>
</organism>
<proteinExistence type="predicted"/>
<evidence type="ECO:0000313" key="3">
    <source>
        <dbReference type="Proteomes" id="UP000825935"/>
    </source>
</evidence>
<name>A0A8T2TT35_CERRI</name>
<keyword evidence="3" id="KW-1185">Reference proteome</keyword>
<reference evidence="2" key="1">
    <citation type="submission" date="2021-08" db="EMBL/GenBank/DDBJ databases">
        <title>WGS assembly of Ceratopteris richardii.</title>
        <authorList>
            <person name="Marchant D.B."/>
            <person name="Chen G."/>
            <person name="Jenkins J."/>
            <person name="Shu S."/>
            <person name="Leebens-Mack J."/>
            <person name="Grimwood J."/>
            <person name="Schmutz J."/>
            <person name="Soltis P."/>
            <person name="Soltis D."/>
            <person name="Chen Z.-H."/>
        </authorList>
    </citation>
    <scope>NUCLEOTIDE SEQUENCE</scope>
    <source>
        <strain evidence="2">Whitten #5841</strain>
        <tissue evidence="2">Leaf</tissue>
    </source>
</reference>
<dbReference type="AlphaFoldDB" id="A0A8T2TT35"/>
<feature type="compositionally biased region" description="Basic and acidic residues" evidence="1">
    <location>
        <begin position="28"/>
        <end position="50"/>
    </location>
</feature>
<protein>
    <submittedName>
        <fullName evidence="2">Uncharacterized protein</fullName>
    </submittedName>
</protein>
<gene>
    <name evidence="2" type="ORF">KP509_11G054500</name>
</gene>
<feature type="region of interest" description="Disordered" evidence="1">
    <location>
        <begin position="21"/>
        <end position="50"/>
    </location>
</feature>
<evidence type="ECO:0000313" key="2">
    <source>
        <dbReference type="EMBL" id="KAH7425450.1"/>
    </source>
</evidence>